<gene>
    <name evidence="2" type="ORF">METZ01_LOCUS273100</name>
</gene>
<protein>
    <recommendedName>
        <fullName evidence="1">Carboxymuconolactone decarboxylase-like domain-containing protein</fullName>
    </recommendedName>
</protein>
<dbReference type="GO" id="GO:0051920">
    <property type="term" value="F:peroxiredoxin activity"/>
    <property type="evidence" value="ECO:0007669"/>
    <property type="project" value="InterPro"/>
</dbReference>
<dbReference type="PANTHER" id="PTHR35446">
    <property type="entry name" value="SI:CH211-175M2.5"/>
    <property type="match status" value="1"/>
</dbReference>
<feature type="non-terminal residue" evidence="2">
    <location>
        <position position="111"/>
    </location>
</feature>
<organism evidence="2">
    <name type="scientific">marine metagenome</name>
    <dbReference type="NCBI Taxonomy" id="408172"/>
    <lineage>
        <taxon>unclassified sequences</taxon>
        <taxon>metagenomes</taxon>
        <taxon>ecological metagenomes</taxon>
    </lineage>
</organism>
<dbReference type="SUPFAM" id="SSF69118">
    <property type="entry name" value="AhpD-like"/>
    <property type="match status" value="1"/>
</dbReference>
<dbReference type="EMBL" id="UINC01078814">
    <property type="protein sequence ID" value="SVC20246.1"/>
    <property type="molecule type" value="Genomic_DNA"/>
</dbReference>
<sequence>MPLITPLPSDYDSETKKLAEFFNETLGFCPNSVLTMQRRPEISKAFINLNKAVMSNKGRVTSALKRMIAWVSSNSTGCRYCQAHAIRAAERYGAKQEQLDNIWNFRTHDSF</sequence>
<feature type="domain" description="Carboxymuconolactone decarboxylase-like" evidence="1">
    <location>
        <begin position="40"/>
        <end position="101"/>
    </location>
</feature>
<evidence type="ECO:0000259" key="1">
    <source>
        <dbReference type="Pfam" id="PF02627"/>
    </source>
</evidence>
<dbReference type="PANTHER" id="PTHR35446:SF2">
    <property type="entry name" value="CARBOXYMUCONOLACTONE DECARBOXYLASE-LIKE DOMAIN-CONTAINING PROTEIN"/>
    <property type="match status" value="1"/>
</dbReference>
<dbReference type="Gene3D" id="1.20.1290.10">
    <property type="entry name" value="AhpD-like"/>
    <property type="match status" value="1"/>
</dbReference>
<accession>A0A382K8A8</accession>
<dbReference type="InterPro" id="IPR029032">
    <property type="entry name" value="AhpD-like"/>
</dbReference>
<evidence type="ECO:0000313" key="2">
    <source>
        <dbReference type="EMBL" id="SVC20246.1"/>
    </source>
</evidence>
<reference evidence="2" key="1">
    <citation type="submission" date="2018-05" db="EMBL/GenBank/DDBJ databases">
        <authorList>
            <person name="Lanie J.A."/>
            <person name="Ng W.-L."/>
            <person name="Kazmierczak K.M."/>
            <person name="Andrzejewski T.M."/>
            <person name="Davidsen T.M."/>
            <person name="Wayne K.J."/>
            <person name="Tettelin H."/>
            <person name="Glass J.I."/>
            <person name="Rusch D."/>
            <person name="Podicherti R."/>
            <person name="Tsui H.-C.T."/>
            <person name="Winkler M.E."/>
        </authorList>
    </citation>
    <scope>NUCLEOTIDE SEQUENCE</scope>
</reference>
<dbReference type="AlphaFoldDB" id="A0A382K8A8"/>
<proteinExistence type="predicted"/>
<dbReference type="InterPro" id="IPR003779">
    <property type="entry name" value="CMD-like"/>
</dbReference>
<dbReference type="Pfam" id="PF02627">
    <property type="entry name" value="CMD"/>
    <property type="match status" value="1"/>
</dbReference>
<name>A0A382K8A8_9ZZZZ</name>